<dbReference type="Gene3D" id="1.20.1440.170">
    <property type="entry name" value="Translation machinery-associated protein 16-like"/>
    <property type="match status" value="1"/>
</dbReference>
<dbReference type="Proteomes" id="UP000237144">
    <property type="component" value="Unassembled WGS sequence"/>
</dbReference>
<protein>
    <recommendedName>
        <fullName evidence="5">Translation machinery-associated protein 16</fullName>
    </recommendedName>
</protein>
<evidence type="ECO:0000313" key="4">
    <source>
        <dbReference type="Proteomes" id="UP000237144"/>
    </source>
</evidence>
<keyword evidence="4" id="KW-1185">Reference proteome</keyword>
<dbReference type="OrthoDB" id="270284at2759"/>
<accession>A0A2S5B174</accession>
<evidence type="ECO:0000256" key="1">
    <source>
        <dbReference type="ARBA" id="ARBA00034127"/>
    </source>
</evidence>
<dbReference type="EMBL" id="PJQD01000115">
    <property type="protein sequence ID" value="POY70544.1"/>
    <property type="molecule type" value="Genomic_DNA"/>
</dbReference>
<feature type="region of interest" description="Disordered" evidence="2">
    <location>
        <begin position="197"/>
        <end position="220"/>
    </location>
</feature>
<proteinExistence type="inferred from homology"/>
<evidence type="ECO:0000256" key="2">
    <source>
        <dbReference type="SAM" id="MobiDB-lite"/>
    </source>
</evidence>
<dbReference type="PANTHER" id="PTHR13349">
    <property type="entry name" value="TRANSLATION MACHINERY-ASSOCIATED PROTEIN 16"/>
    <property type="match status" value="1"/>
</dbReference>
<dbReference type="GO" id="GO:0005634">
    <property type="term" value="C:nucleus"/>
    <property type="evidence" value="ECO:0007669"/>
    <property type="project" value="TreeGrafter"/>
</dbReference>
<dbReference type="AlphaFoldDB" id="A0A2S5B174"/>
<dbReference type="STRING" id="741276.A0A2S5B174"/>
<feature type="compositionally biased region" description="Acidic residues" evidence="2">
    <location>
        <begin position="202"/>
        <end position="220"/>
    </location>
</feature>
<evidence type="ECO:0008006" key="5">
    <source>
        <dbReference type="Google" id="ProtNLM"/>
    </source>
</evidence>
<organism evidence="3 4">
    <name type="scientific">Rhodotorula taiwanensis</name>
    <dbReference type="NCBI Taxonomy" id="741276"/>
    <lineage>
        <taxon>Eukaryota</taxon>
        <taxon>Fungi</taxon>
        <taxon>Dikarya</taxon>
        <taxon>Basidiomycota</taxon>
        <taxon>Pucciniomycotina</taxon>
        <taxon>Microbotryomycetes</taxon>
        <taxon>Sporidiobolales</taxon>
        <taxon>Sporidiobolaceae</taxon>
        <taxon>Rhodotorula</taxon>
    </lineage>
</organism>
<dbReference type="InterPro" id="IPR021346">
    <property type="entry name" value="Tma16"/>
</dbReference>
<dbReference type="InterPro" id="IPR038356">
    <property type="entry name" value="Tma16_sf"/>
</dbReference>
<dbReference type="Pfam" id="PF11176">
    <property type="entry name" value="Tma16"/>
    <property type="match status" value="1"/>
</dbReference>
<name>A0A2S5B174_9BASI</name>
<evidence type="ECO:0000313" key="3">
    <source>
        <dbReference type="EMBL" id="POY70544.1"/>
    </source>
</evidence>
<comment type="similarity">
    <text evidence="1">Belongs to the TMA16 family.</text>
</comment>
<comment type="caution">
    <text evidence="3">The sequence shown here is derived from an EMBL/GenBank/DDBJ whole genome shotgun (WGS) entry which is preliminary data.</text>
</comment>
<reference evidence="3 4" key="1">
    <citation type="journal article" date="2018" name="Front. Microbiol.">
        <title>Prospects for Fungal Bioremediation of Acidic Radioactive Waste Sites: Characterization and Genome Sequence of Rhodotorula taiwanensis MD1149.</title>
        <authorList>
            <person name="Tkavc R."/>
            <person name="Matrosova V.Y."/>
            <person name="Grichenko O.E."/>
            <person name="Gostincar C."/>
            <person name="Volpe R.P."/>
            <person name="Klimenkova P."/>
            <person name="Gaidamakova E.K."/>
            <person name="Zhou C.E."/>
            <person name="Stewart B.J."/>
            <person name="Lyman M.G."/>
            <person name="Malfatti S.A."/>
            <person name="Rubinfeld B."/>
            <person name="Courtot M."/>
            <person name="Singh J."/>
            <person name="Dalgard C.L."/>
            <person name="Hamilton T."/>
            <person name="Frey K.G."/>
            <person name="Gunde-Cimerman N."/>
            <person name="Dugan L."/>
            <person name="Daly M.J."/>
        </authorList>
    </citation>
    <scope>NUCLEOTIDE SEQUENCE [LARGE SCALE GENOMIC DNA]</scope>
    <source>
        <strain evidence="3 4">MD1149</strain>
    </source>
</reference>
<sequence>MPNNRVKTLKALQSKKTKIASGQVHPNSRRAKQLQRVVLRATKLERETKVRRANEVDRIDRHLYFVHGLPSDATSLSLPELHALLGSYIDRNQSELANLAAERESRGSWRKTEGKGKREVEIEKQREAEMQEYRTGFVLPDLTVAENVAICRQWINPAPAKETKNTKGGDPSYLGRIRMVRIFEGDKNAVVVAQNGARTEWEQGEGEVEMGSDDDGDSDE</sequence>
<dbReference type="PANTHER" id="PTHR13349:SF2">
    <property type="entry name" value="TRANSLATION MACHINERY-ASSOCIATED PROTEIN 16"/>
    <property type="match status" value="1"/>
</dbReference>
<gene>
    <name evidence="3" type="ORF">BMF94_6458</name>
</gene>